<dbReference type="PANTHER" id="PTHR33376">
    <property type="match status" value="1"/>
</dbReference>
<dbReference type="InterPro" id="IPR018389">
    <property type="entry name" value="DctP_fam"/>
</dbReference>
<evidence type="ECO:0000256" key="1">
    <source>
        <dbReference type="ARBA" id="ARBA00022729"/>
    </source>
</evidence>
<protein>
    <submittedName>
        <fullName evidence="3">Uncharacterized protein</fullName>
    </submittedName>
</protein>
<evidence type="ECO:0000256" key="2">
    <source>
        <dbReference type="SAM" id="SignalP"/>
    </source>
</evidence>
<dbReference type="GO" id="GO:0055085">
    <property type="term" value="P:transmembrane transport"/>
    <property type="evidence" value="ECO:0007669"/>
    <property type="project" value="InterPro"/>
</dbReference>
<dbReference type="Proteomes" id="UP000244571">
    <property type="component" value="Chromosome"/>
</dbReference>
<keyword evidence="1 2" id="KW-0732">Signal</keyword>
<dbReference type="InterPro" id="IPR038404">
    <property type="entry name" value="TRAP_DctP_sf"/>
</dbReference>
<feature type="signal peptide" evidence="2">
    <location>
        <begin position="1"/>
        <end position="26"/>
    </location>
</feature>
<dbReference type="EMBL" id="CP028901">
    <property type="protein sequence ID" value="AWB35380.1"/>
    <property type="molecule type" value="Genomic_DNA"/>
</dbReference>
<dbReference type="CDD" id="cd13666">
    <property type="entry name" value="PBP2_TRAP_DctP_like_1"/>
    <property type="match status" value="1"/>
</dbReference>
<dbReference type="Gene3D" id="3.40.190.170">
    <property type="entry name" value="Bacterial extracellular solute-binding protein, family 7"/>
    <property type="match status" value="1"/>
</dbReference>
<reference evidence="3 4" key="1">
    <citation type="submission" date="2018-04" db="EMBL/GenBank/DDBJ databases">
        <title>Bordetella sp. HZ20 isolated from seawater.</title>
        <authorList>
            <person name="Sun C."/>
        </authorList>
    </citation>
    <scope>NUCLEOTIDE SEQUENCE [LARGE SCALE GENOMIC DNA]</scope>
    <source>
        <strain evidence="3 4">HZ20</strain>
    </source>
</reference>
<evidence type="ECO:0000313" key="3">
    <source>
        <dbReference type="EMBL" id="AWB35380.1"/>
    </source>
</evidence>
<dbReference type="PANTHER" id="PTHR33376:SF15">
    <property type="entry name" value="BLL6794 PROTEIN"/>
    <property type="match status" value="1"/>
</dbReference>
<evidence type="ECO:0000313" key="4">
    <source>
        <dbReference type="Proteomes" id="UP000244571"/>
    </source>
</evidence>
<gene>
    <name evidence="3" type="ORF">DBV39_18365</name>
</gene>
<organism evidence="3 4">
    <name type="scientific">Orrella marina</name>
    <dbReference type="NCBI Taxonomy" id="2163011"/>
    <lineage>
        <taxon>Bacteria</taxon>
        <taxon>Pseudomonadati</taxon>
        <taxon>Pseudomonadota</taxon>
        <taxon>Betaproteobacteria</taxon>
        <taxon>Burkholderiales</taxon>
        <taxon>Alcaligenaceae</taxon>
        <taxon>Orrella</taxon>
    </lineage>
</organism>
<feature type="chain" id="PRO_5015316679" evidence="2">
    <location>
        <begin position="27"/>
        <end position="378"/>
    </location>
</feature>
<dbReference type="KEGG" id="boz:DBV39_18365"/>
<dbReference type="Pfam" id="PF03480">
    <property type="entry name" value="DctP"/>
    <property type="match status" value="1"/>
</dbReference>
<sequence length="378" mass="41634">MLQARNVVSKLIIGSVLAAAASSVLAQTVIRASSWHPPKHPGVIGGYDPFMNYVKKESNGELDFKFWSGGSLSNAKSTLPTVRNGIADIGVLALTYFPAEFPYAQLVSNMAMFSENPPAIAAAVTELVVLDCKPCRDEFTSKGLVFTSSYSTTPYTLISKTPIESPADLKGKKFRSAGTLWDRWANYVGGTAVNVSSAEMFEALDRGGVDVAVFSPSALKSFSLWDIAKYDVMLGLGTYAAMSLFTMNQSFWRDLTPEQRKILLDGSALGVMGVTFAYMDSDDDVLKQAKQHNVNIVKPGESLVKQRDAFVEEDSKKLQQLAKDQYGIQDAEPIITRYRELLKKWEGIVNEVGPDRNKLAERMQQEIYSKVDPKTYGM</sequence>
<keyword evidence="4" id="KW-1185">Reference proteome</keyword>
<dbReference type="RefSeq" id="WP_108622836.1">
    <property type="nucleotide sequence ID" value="NZ_CP028901.1"/>
</dbReference>
<accession>A0A2R4XNJ0</accession>
<name>A0A2R4XNJ0_9BURK</name>
<dbReference type="NCBIfam" id="NF037995">
    <property type="entry name" value="TRAP_S1"/>
    <property type="match status" value="1"/>
</dbReference>
<dbReference type="AlphaFoldDB" id="A0A2R4XNJ0"/>
<dbReference type="SUPFAM" id="SSF53850">
    <property type="entry name" value="Periplasmic binding protein-like II"/>
    <property type="match status" value="1"/>
</dbReference>
<proteinExistence type="predicted"/>
<dbReference type="OrthoDB" id="8628712at2"/>